<dbReference type="InterPro" id="IPR001789">
    <property type="entry name" value="Sig_transdc_resp-reg_receiver"/>
</dbReference>
<dbReference type="InterPro" id="IPR011006">
    <property type="entry name" value="CheY-like_superfamily"/>
</dbReference>
<dbReference type="Gene3D" id="2.40.50.180">
    <property type="entry name" value="CheA-289, Domain 4"/>
    <property type="match status" value="1"/>
</dbReference>
<dbReference type="GO" id="GO:0006935">
    <property type="term" value="P:chemotaxis"/>
    <property type="evidence" value="ECO:0007669"/>
    <property type="project" value="InterPro"/>
</dbReference>
<dbReference type="SUPFAM" id="SSF50341">
    <property type="entry name" value="CheW-like"/>
    <property type="match status" value="1"/>
</dbReference>
<dbReference type="Pfam" id="PF00072">
    <property type="entry name" value="Response_reg"/>
    <property type="match status" value="1"/>
</dbReference>
<evidence type="ECO:0000259" key="2">
    <source>
        <dbReference type="PROSITE" id="PS50851"/>
    </source>
</evidence>
<sequence>MTVSADIKIVLAEDAVTMRKIEVKTLKKLGFENVMQANNGKEAVAVIEENNGVDLIISDWNMPEMGGDELAIWLRGQEKFKEIPFLMATGQSDRGQAEKALSHGANALIAKPFTPDELRDKINEVMGEGGKEDEIAAGPQMGASGKVKLRVAHIQITDHLVLGVLKHWIDKGQVTPENFELETHCLTGWNPVQSGLEKGTVDAACILAPIAMDLYNYGVPVKLVLFAHRSGSIFVRSTQGNYQPPYPDFFKQRTVLIPHKMSIHHMLVHMFFEGIGLKASLHKGDDIDVNLEIVAPINMPPFLKDNANAAGFMVAEPIGTKSIAAGIAEQQFLSNQLWQNHPCCVVTVRDDFSAAHKEAVYEFTDLLVKAGKYIAERPETAAEIAVNFLDPNGKLGLKVPVLKNVLTDPQGIKTSDLYPSKEDLDKMQHYMHDSMEVGGLVDLDKFIDTQYADAACAGMPRTSSALNLTPEVLEGILRPLTEQRDAGAKAMLEQEGRYLTFMLNKQEFGINIFKIREIIKMMELVQVHQAPSYAKGVINLRDKVIPVIDMRAKLGMPEVDYTDRSCIIIVETNAFGGGTKQVGLAVDAVSEVISFKSADIDDPPRLGAAIDTNYILGMAKTDDSVKILLDIDRAINY</sequence>
<dbReference type="SMART" id="SM00448">
    <property type="entry name" value="REC"/>
    <property type="match status" value="1"/>
</dbReference>
<dbReference type="PROSITE" id="PS50851">
    <property type="entry name" value="CHEW"/>
    <property type="match status" value="1"/>
</dbReference>
<dbReference type="Gene3D" id="2.30.30.40">
    <property type="entry name" value="SH3 Domains"/>
    <property type="match status" value="1"/>
</dbReference>
<feature type="domain" description="CheW-like" evidence="2">
    <location>
        <begin position="495"/>
        <end position="637"/>
    </location>
</feature>
<dbReference type="PANTHER" id="PTHR47233">
    <property type="entry name" value="CHEMOTAXIS PROTEIN CHEV"/>
    <property type="match status" value="1"/>
</dbReference>
<dbReference type="InterPro" id="IPR036061">
    <property type="entry name" value="CheW-like_dom_sf"/>
</dbReference>
<dbReference type="SUPFAM" id="SSF52172">
    <property type="entry name" value="CheY-like"/>
    <property type="match status" value="1"/>
</dbReference>
<protein>
    <submittedName>
        <fullName evidence="3">Uncharacterized protein</fullName>
    </submittedName>
</protein>
<dbReference type="Pfam" id="PF13379">
    <property type="entry name" value="NMT1_2"/>
    <property type="match status" value="1"/>
</dbReference>
<dbReference type="PROSITE" id="PS50110">
    <property type="entry name" value="RESPONSE_REGULATORY"/>
    <property type="match status" value="1"/>
</dbReference>
<feature type="domain" description="Response regulatory" evidence="1">
    <location>
        <begin position="8"/>
        <end position="126"/>
    </location>
</feature>
<dbReference type="PANTHER" id="PTHR47233:SF3">
    <property type="entry name" value="CHEMOTAXIS PROTEIN CHEV"/>
    <property type="match status" value="1"/>
</dbReference>
<organism evidence="3">
    <name type="scientific">hydrothermal vent metagenome</name>
    <dbReference type="NCBI Taxonomy" id="652676"/>
    <lineage>
        <taxon>unclassified sequences</taxon>
        <taxon>metagenomes</taxon>
        <taxon>ecological metagenomes</taxon>
    </lineage>
</organism>
<dbReference type="Gene3D" id="3.40.190.10">
    <property type="entry name" value="Periplasmic binding protein-like II"/>
    <property type="match status" value="2"/>
</dbReference>
<proteinExistence type="predicted"/>
<dbReference type="SMART" id="SM00260">
    <property type="entry name" value="CheW"/>
    <property type="match status" value="1"/>
</dbReference>
<reference evidence="3" key="1">
    <citation type="submission" date="2018-06" db="EMBL/GenBank/DDBJ databases">
        <authorList>
            <person name="Zhirakovskaya E."/>
        </authorList>
    </citation>
    <scope>NUCLEOTIDE SEQUENCE</scope>
</reference>
<dbReference type="AlphaFoldDB" id="A0A3B0V4N6"/>
<evidence type="ECO:0000313" key="3">
    <source>
        <dbReference type="EMBL" id="VAW33722.1"/>
    </source>
</evidence>
<dbReference type="Pfam" id="PF01584">
    <property type="entry name" value="CheW"/>
    <property type="match status" value="1"/>
</dbReference>
<dbReference type="InterPro" id="IPR002545">
    <property type="entry name" value="CheW-lke_dom"/>
</dbReference>
<evidence type="ECO:0000259" key="1">
    <source>
        <dbReference type="PROSITE" id="PS50110"/>
    </source>
</evidence>
<name>A0A3B0V4N6_9ZZZZ</name>
<accession>A0A3B0V4N6</accession>
<dbReference type="CDD" id="cd00732">
    <property type="entry name" value="CheW"/>
    <property type="match status" value="1"/>
</dbReference>
<dbReference type="EMBL" id="UOEX01000056">
    <property type="protein sequence ID" value="VAW33722.1"/>
    <property type="molecule type" value="Genomic_DNA"/>
</dbReference>
<dbReference type="GO" id="GO:0000160">
    <property type="term" value="P:phosphorelay signal transduction system"/>
    <property type="evidence" value="ECO:0007669"/>
    <property type="project" value="InterPro"/>
</dbReference>
<dbReference type="Gene3D" id="3.40.50.2300">
    <property type="match status" value="1"/>
</dbReference>
<dbReference type="SUPFAM" id="SSF53850">
    <property type="entry name" value="Periplasmic binding protein-like II"/>
    <property type="match status" value="1"/>
</dbReference>
<gene>
    <name evidence="3" type="ORF">MNBD_DELTA03-912</name>
</gene>